<accession>A0A922I6J7</accession>
<dbReference type="GO" id="GO:0005829">
    <property type="term" value="C:cytosol"/>
    <property type="evidence" value="ECO:0007669"/>
    <property type="project" value="TreeGrafter"/>
</dbReference>
<reference evidence="1" key="1">
    <citation type="submission" date="2013-05" db="EMBL/GenBank/DDBJ databases">
        <authorList>
            <person name="Yim A.K.Y."/>
            <person name="Chan T.F."/>
            <person name="Ji K.M."/>
            <person name="Liu X.Y."/>
            <person name="Zhou J.W."/>
            <person name="Li R.Q."/>
            <person name="Yang K.Y."/>
            <person name="Li J."/>
            <person name="Li M."/>
            <person name="Law P.T.W."/>
            <person name="Wu Y.L."/>
            <person name="Cai Z.L."/>
            <person name="Qin H."/>
            <person name="Bao Y."/>
            <person name="Leung R.K.K."/>
            <person name="Ng P.K.S."/>
            <person name="Zou J."/>
            <person name="Zhong X.J."/>
            <person name="Ran P.X."/>
            <person name="Zhong N.S."/>
            <person name="Liu Z.G."/>
            <person name="Tsui S.K.W."/>
        </authorList>
    </citation>
    <scope>NUCLEOTIDE SEQUENCE</scope>
    <source>
        <strain evidence="1">Derf</strain>
        <tissue evidence="1">Whole organism</tissue>
    </source>
</reference>
<dbReference type="GO" id="GO:0003873">
    <property type="term" value="F:6-phosphofructo-2-kinase activity"/>
    <property type="evidence" value="ECO:0007669"/>
    <property type="project" value="TreeGrafter"/>
</dbReference>
<dbReference type="PANTHER" id="PTHR10606:SF44">
    <property type="entry name" value="6-PHOSPHOFRUCTO 2-KINASE_FRUCTOSE 2,6-BISPHOSPHATASE LONG FORM"/>
    <property type="match status" value="1"/>
</dbReference>
<proteinExistence type="predicted"/>
<dbReference type="InterPro" id="IPR003094">
    <property type="entry name" value="6Pfruct_kin"/>
</dbReference>
<protein>
    <submittedName>
        <fullName evidence="1">6-phosphofructo-2-kinase/fructose-2, 6-bisphosphatase 2, variant 6</fullName>
    </submittedName>
</protein>
<dbReference type="EMBL" id="ASGP02000002">
    <property type="protein sequence ID" value="KAH9522208.1"/>
    <property type="molecule type" value="Genomic_DNA"/>
</dbReference>
<keyword evidence="2" id="KW-1185">Reference proteome</keyword>
<reference evidence="1" key="2">
    <citation type="journal article" date="2022" name="Res Sq">
        <title>Comparative Genomics Reveals Insights into the Divergent Evolution of Astigmatic Mites and Household Pest Adaptations.</title>
        <authorList>
            <person name="Xiong Q."/>
            <person name="Wan A.T.-Y."/>
            <person name="Liu X.-Y."/>
            <person name="Fung C.S.-H."/>
            <person name="Xiao X."/>
            <person name="Malainual N."/>
            <person name="Hou J."/>
            <person name="Wang L."/>
            <person name="Wang M."/>
            <person name="Yang K."/>
            <person name="Cui Y."/>
            <person name="Leung E."/>
            <person name="Nong W."/>
            <person name="Shin S.-K."/>
            <person name="Au S."/>
            <person name="Jeong K.Y."/>
            <person name="Chew F.T."/>
            <person name="Hui J."/>
            <person name="Leung T.F."/>
            <person name="Tungtrongchitr A."/>
            <person name="Zhong N."/>
            <person name="Liu Z."/>
            <person name="Tsui S."/>
        </authorList>
    </citation>
    <scope>NUCLEOTIDE SEQUENCE</scope>
    <source>
        <strain evidence="1">Derf</strain>
        <tissue evidence="1">Whole organism</tissue>
    </source>
</reference>
<dbReference type="Gene3D" id="3.40.50.1240">
    <property type="entry name" value="Phosphoglycerate mutase-like"/>
    <property type="match status" value="1"/>
</dbReference>
<comment type="caution">
    <text evidence="1">The sequence shown here is derived from an EMBL/GenBank/DDBJ whole genome shotgun (WGS) entry which is preliminary data.</text>
</comment>
<organism evidence="1 2">
    <name type="scientific">Dermatophagoides farinae</name>
    <name type="common">American house dust mite</name>
    <dbReference type="NCBI Taxonomy" id="6954"/>
    <lineage>
        <taxon>Eukaryota</taxon>
        <taxon>Metazoa</taxon>
        <taxon>Ecdysozoa</taxon>
        <taxon>Arthropoda</taxon>
        <taxon>Chelicerata</taxon>
        <taxon>Arachnida</taxon>
        <taxon>Acari</taxon>
        <taxon>Acariformes</taxon>
        <taxon>Sarcoptiformes</taxon>
        <taxon>Astigmata</taxon>
        <taxon>Psoroptidia</taxon>
        <taxon>Analgoidea</taxon>
        <taxon>Pyroglyphidae</taxon>
        <taxon>Dermatophagoidinae</taxon>
        <taxon>Dermatophagoides</taxon>
    </lineage>
</organism>
<dbReference type="Proteomes" id="UP000790347">
    <property type="component" value="Unassembled WGS sequence"/>
</dbReference>
<dbReference type="GO" id="GO:0006003">
    <property type="term" value="P:fructose 2,6-bisphosphate metabolic process"/>
    <property type="evidence" value="ECO:0007669"/>
    <property type="project" value="InterPro"/>
</dbReference>
<sequence>MNGITNVHFCAEELPYLKVPLHTIIKLTPVAYGCELEEIKVPIPAVNTHREKPQNCLLNRDPLEALKTVPEHL</sequence>
<name>A0A922I6J7_DERFA</name>
<dbReference type="GO" id="GO:0005524">
    <property type="term" value="F:ATP binding"/>
    <property type="evidence" value="ECO:0007669"/>
    <property type="project" value="InterPro"/>
</dbReference>
<dbReference type="InterPro" id="IPR029033">
    <property type="entry name" value="His_PPase_superfam"/>
</dbReference>
<dbReference type="AlphaFoldDB" id="A0A922I6J7"/>
<dbReference type="GO" id="GO:0004331">
    <property type="term" value="F:fructose-2,6-bisphosphate 2-phosphatase activity"/>
    <property type="evidence" value="ECO:0007669"/>
    <property type="project" value="TreeGrafter"/>
</dbReference>
<evidence type="ECO:0000313" key="1">
    <source>
        <dbReference type="EMBL" id="KAH9522208.1"/>
    </source>
</evidence>
<evidence type="ECO:0000313" key="2">
    <source>
        <dbReference type="Proteomes" id="UP000790347"/>
    </source>
</evidence>
<dbReference type="PANTHER" id="PTHR10606">
    <property type="entry name" value="6-PHOSPHOFRUCTO-2-KINASE/FRUCTOSE-2,6-BISPHOSPHATASE"/>
    <property type="match status" value="1"/>
</dbReference>
<gene>
    <name evidence="1" type="primary">PFKFB2_1</name>
    <name evidence="1" type="ORF">DERF_005801</name>
</gene>